<feature type="compositionally biased region" description="Basic and acidic residues" evidence="2">
    <location>
        <begin position="911"/>
        <end position="926"/>
    </location>
</feature>
<feature type="region of interest" description="Disordered" evidence="2">
    <location>
        <begin position="845"/>
        <end position="890"/>
    </location>
</feature>
<feature type="region of interest" description="Disordered" evidence="2">
    <location>
        <begin position="364"/>
        <end position="409"/>
    </location>
</feature>
<feature type="compositionally biased region" description="Low complexity" evidence="2">
    <location>
        <begin position="540"/>
        <end position="549"/>
    </location>
</feature>
<keyword evidence="5" id="KW-1185">Reference proteome</keyword>
<name>A0A9D5H7J7_9LILI</name>
<feature type="compositionally biased region" description="Polar residues" evidence="2">
    <location>
        <begin position="139"/>
        <end position="157"/>
    </location>
</feature>
<proteinExistence type="predicted"/>
<feature type="region of interest" description="Disordered" evidence="2">
    <location>
        <begin position="603"/>
        <end position="641"/>
    </location>
</feature>
<feature type="compositionally biased region" description="Basic and acidic residues" evidence="2">
    <location>
        <begin position="861"/>
        <end position="883"/>
    </location>
</feature>
<feature type="compositionally biased region" description="Polar residues" evidence="2">
    <location>
        <begin position="21"/>
        <end position="32"/>
    </location>
</feature>
<dbReference type="PROSITE" id="PS50103">
    <property type="entry name" value="ZF_C3H1"/>
    <property type="match status" value="1"/>
</dbReference>
<feature type="region of interest" description="Disordered" evidence="2">
    <location>
        <begin position="307"/>
        <end position="339"/>
    </location>
</feature>
<keyword evidence="1" id="KW-0863">Zinc-finger</keyword>
<feature type="region of interest" description="Disordered" evidence="2">
    <location>
        <begin position="139"/>
        <end position="217"/>
    </location>
</feature>
<dbReference type="EMBL" id="JAGGNH010000008">
    <property type="protein sequence ID" value="KAJ0966150.1"/>
    <property type="molecule type" value="Genomic_DNA"/>
</dbReference>
<gene>
    <name evidence="4" type="ORF">J5N97_027288</name>
</gene>
<dbReference type="InterPro" id="IPR052650">
    <property type="entry name" value="Zinc_finger_CCCH"/>
</dbReference>
<evidence type="ECO:0000256" key="2">
    <source>
        <dbReference type="SAM" id="MobiDB-lite"/>
    </source>
</evidence>
<accession>A0A9D5H7J7</accession>
<feature type="region of interest" description="Disordered" evidence="2">
    <location>
        <begin position="522"/>
        <end position="551"/>
    </location>
</feature>
<feature type="domain" description="C3H1-type" evidence="3">
    <location>
        <begin position="885"/>
        <end position="912"/>
    </location>
</feature>
<protein>
    <recommendedName>
        <fullName evidence="3">C3H1-type domain-containing protein</fullName>
    </recommendedName>
</protein>
<dbReference type="PANTHER" id="PTHR36886:SF8">
    <property type="entry name" value="ZINC FINGER CCCH DOMAIN-CONTAINING PROTEIN 38"/>
    <property type="match status" value="1"/>
</dbReference>
<evidence type="ECO:0000313" key="5">
    <source>
        <dbReference type="Proteomes" id="UP001085076"/>
    </source>
</evidence>
<dbReference type="PANTHER" id="PTHR36886">
    <property type="entry name" value="PROTEIN FRIGIDA-ESSENTIAL 1"/>
    <property type="match status" value="1"/>
</dbReference>
<dbReference type="AlphaFoldDB" id="A0A9D5H7J7"/>
<evidence type="ECO:0000313" key="4">
    <source>
        <dbReference type="EMBL" id="KAJ0966150.1"/>
    </source>
</evidence>
<sequence length="1246" mass="139341">MKAKKCMPKCELMAENYVSSDFNQENVSSVKPINSHHEEEPNRQKHVNSSDIKGESQLVPKSSIRENIHGNQTVVHETDNKGPTDNLSAAHGRSGNDSWVATHCRSGNDSWAAALEHYDKWVKNTSLVNEWQRHNTTISTKHGWSTSHRGLSQSPSHASRFDSERLDEKPQSRGGLGTYRSGLAGSKDGSKSSNWEKAIGQQTASRSFSSNQGTNGWEPWAAACDQTEDWNRMNTNKHTPKCGLMDEKHSSSTVGQEIVASLETGGSHHVKEPKSDRHSMRAKHAKYSKSLISGGICKDQAVVQEHHPTVSTNHGLSTSHRSHSPNPSHGSRGLESSNWEKAIEVPGPKKVTNEWDAWVSASHQANERGKNMTSGFESQGQHRCNISPKHGLGTYRSDPAGSEDGSKSSNWEKAIGLQTASRSFSSNQGTNEWEPWVAACDQSENWNRMNTNKRTPKCGLMDEKHSSSTVGQDIIASLEPGDSHHVKEPKSYRHSMCAKRAKYSKSLISGGICEDQSVVQEHHPTVSTNHGWSTSHRSHSPSPSHGSRGLESSNWEKAVGVFGPKNVTNEWDAWVSASHQVNGRGKNMTSGFESHGQRRCNISPKHGLSQSKRGWNLSNTIKNGPKRSDKRGQTWAGGSPIPWRGFACNKDDSRNANWDFVSGDLIGKEVGISKTGTWEWGTALDQADRNMPPDLGMRRWQGCSNSQKGGWNRLKRSRSRSPFPGTKFGSENWNKRVRTGTGASTGRHMRVSQFSDLHEDAARRNFGNFTREVGQVRFEKGRYSSHHSSEEFTYSSEQRDYPRDELSYWNMTYHGSDQKKYEHYRNRKLTDRHLSFARERHHRGSACYAHEEAPSHGPWSIRDDSRQRSHDRRDSTSKQRVEPQRVSGTPCRYFAKGQSCHGQNCKFSHQLEHGHPNNRQHDDVQVHKKNTKSSSSLNRQKQGQMHIDNDAIFSRSHSIADDLLRKTELVQSNTREGELSGRDFNSEWSRQSPAHNYGLSQQLAHSVVPKGLHEHSSPGHPLNTNDFPSYEQSPQGWSAKLCSWPSVSQAVGTSEVAACVPTHSTTSLTSCILNTGMPSEPTAFSHGDQGFPQQPHSFATLSDKNADSKEKNDCGGLDRRQVELARDTITQEIINVPDYRKECSTHTEAVDPDFQTDEWTRDVNGLRMLKFGLVELVKDLLKPTWKNGHLSKESHKTIVKKVVDKVVGSLKGPEIPQTQEMVDLYLSHSKSNITGLVLAYIEKYLN</sequence>
<evidence type="ECO:0000256" key="1">
    <source>
        <dbReference type="PROSITE-ProRule" id="PRU00723"/>
    </source>
</evidence>
<feature type="compositionally biased region" description="Polar residues" evidence="2">
    <location>
        <begin position="191"/>
        <end position="215"/>
    </location>
</feature>
<reference evidence="4" key="1">
    <citation type="submission" date="2021-03" db="EMBL/GenBank/DDBJ databases">
        <authorList>
            <person name="Li Z."/>
            <person name="Yang C."/>
        </authorList>
    </citation>
    <scope>NUCLEOTIDE SEQUENCE</scope>
    <source>
        <strain evidence="4">Dzin_1.0</strain>
        <tissue evidence="4">Leaf</tissue>
    </source>
</reference>
<organism evidence="4 5">
    <name type="scientific">Dioscorea zingiberensis</name>
    <dbReference type="NCBI Taxonomy" id="325984"/>
    <lineage>
        <taxon>Eukaryota</taxon>
        <taxon>Viridiplantae</taxon>
        <taxon>Streptophyta</taxon>
        <taxon>Embryophyta</taxon>
        <taxon>Tracheophyta</taxon>
        <taxon>Spermatophyta</taxon>
        <taxon>Magnoliopsida</taxon>
        <taxon>Liliopsida</taxon>
        <taxon>Dioscoreales</taxon>
        <taxon>Dioscoreaceae</taxon>
        <taxon>Dioscorea</taxon>
    </lineage>
</organism>
<keyword evidence="1" id="KW-0479">Metal-binding</keyword>
<feature type="region of interest" description="Disordered" evidence="2">
    <location>
        <begin position="75"/>
        <end position="96"/>
    </location>
</feature>
<evidence type="ECO:0000259" key="3">
    <source>
        <dbReference type="PROSITE" id="PS50103"/>
    </source>
</evidence>
<dbReference type="Proteomes" id="UP001085076">
    <property type="component" value="Miscellaneous, Linkage group lg08"/>
</dbReference>
<feature type="compositionally biased region" description="Polar residues" evidence="2">
    <location>
        <begin position="932"/>
        <end position="943"/>
    </location>
</feature>
<feature type="compositionally biased region" description="Basic and acidic residues" evidence="2">
    <location>
        <begin position="159"/>
        <end position="171"/>
    </location>
</feature>
<feature type="compositionally biased region" description="Polar residues" evidence="2">
    <location>
        <begin position="309"/>
        <end position="339"/>
    </location>
</feature>
<dbReference type="InterPro" id="IPR000571">
    <property type="entry name" value="Znf_CCCH"/>
</dbReference>
<feature type="compositionally biased region" description="Polar residues" evidence="2">
    <location>
        <begin position="608"/>
        <end position="622"/>
    </location>
</feature>
<feature type="region of interest" description="Disordered" evidence="2">
    <location>
        <begin position="21"/>
        <end position="57"/>
    </location>
</feature>
<reference evidence="4" key="2">
    <citation type="journal article" date="2022" name="Hortic Res">
        <title>The genome of Dioscorea zingiberensis sheds light on the biosynthesis, origin and evolution of the medicinally important diosgenin saponins.</title>
        <authorList>
            <person name="Li Y."/>
            <person name="Tan C."/>
            <person name="Li Z."/>
            <person name="Guo J."/>
            <person name="Li S."/>
            <person name="Chen X."/>
            <person name="Wang C."/>
            <person name="Dai X."/>
            <person name="Yang H."/>
            <person name="Song W."/>
            <person name="Hou L."/>
            <person name="Xu J."/>
            <person name="Tong Z."/>
            <person name="Xu A."/>
            <person name="Yuan X."/>
            <person name="Wang W."/>
            <person name="Yang Q."/>
            <person name="Chen L."/>
            <person name="Sun Z."/>
            <person name="Wang K."/>
            <person name="Pan B."/>
            <person name="Chen J."/>
            <person name="Bao Y."/>
            <person name="Liu F."/>
            <person name="Qi X."/>
            <person name="Gang D.R."/>
            <person name="Wen J."/>
            <person name="Li J."/>
        </authorList>
    </citation>
    <scope>NUCLEOTIDE SEQUENCE</scope>
    <source>
        <strain evidence="4">Dzin_1.0</strain>
    </source>
</reference>
<keyword evidence="1" id="KW-0862">Zinc</keyword>
<feature type="zinc finger region" description="C3H1-type" evidence="1">
    <location>
        <begin position="885"/>
        <end position="912"/>
    </location>
</feature>
<comment type="caution">
    <text evidence="4">The sequence shown here is derived from an EMBL/GenBank/DDBJ whole genome shotgun (WGS) entry which is preliminary data.</text>
</comment>
<feature type="region of interest" description="Disordered" evidence="2">
    <location>
        <begin position="911"/>
        <end position="952"/>
    </location>
</feature>
<feature type="compositionally biased region" description="Polar residues" evidence="2">
    <location>
        <begin position="525"/>
        <end position="534"/>
    </location>
</feature>
<dbReference type="GO" id="GO:0008270">
    <property type="term" value="F:zinc ion binding"/>
    <property type="evidence" value="ECO:0007669"/>
    <property type="project" value="UniProtKB-KW"/>
</dbReference>
<feature type="compositionally biased region" description="Polar residues" evidence="2">
    <location>
        <begin position="371"/>
        <end position="384"/>
    </location>
</feature>
<dbReference type="OrthoDB" id="1935339at2759"/>
<feature type="region of interest" description="Disordered" evidence="2">
    <location>
        <begin position="703"/>
        <end position="745"/>
    </location>
</feature>